<dbReference type="InterPro" id="IPR037518">
    <property type="entry name" value="MPN"/>
</dbReference>
<dbReference type="NCBIfam" id="NF000642">
    <property type="entry name" value="PRK00024.1"/>
    <property type="match status" value="1"/>
</dbReference>
<keyword evidence="3" id="KW-0479">Metal-binding</keyword>
<dbReference type="InterPro" id="IPR001405">
    <property type="entry name" value="UPF0758"/>
</dbReference>
<evidence type="ECO:0000256" key="4">
    <source>
        <dbReference type="ARBA" id="ARBA00022801"/>
    </source>
</evidence>
<keyword evidence="2" id="KW-0645">Protease</keyword>
<feature type="domain" description="MPN" evidence="8">
    <location>
        <begin position="103"/>
        <end position="225"/>
    </location>
</feature>
<dbReference type="AlphaFoldDB" id="A0A1I4EUJ8"/>
<evidence type="ECO:0000313" key="9">
    <source>
        <dbReference type="EMBL" id="SFL09354.1"/>
    </source>
</evidence>
<dbReference type="GO" id="GO:0046872">
    <property type="term" value="F:metal ion binding"/>
    <property type="evidence" value="ECO:0007669"/>
    <property type="project" value="UniProtKB-KW"/>
</dbReference>
<dbReference type="GO" id="GO:0008237">
    <property type="term" value="F:metallopeptidase activity"/>
    <property type="evidence" value="ECO:0007669"/>
    <property type="project" value="UniProtKB-KW"/>
</dbReference>
<reference evidence="9 10" key="1">
    <citation type="submission" date="2016-10" db="EMBL/GenBank/DDBJ databases">
        <authorList>
            <person name="de Groot N.N."/>
        </authorList>
    </citation>
    <scope>NUCLEOTIDE SEQUENCE [LARGE SCALE GENOMIC DNA]</scope>
    <source>
        <strain evidence="9 10">M79</strain>
    </source>
</reference>
<evidence type="ECO:0000256" key="6">
    <source>
        <dbReference type="ARBA" id="ARBA00023049"/>
    </source>
</evidence>
<organism evidence="9 10">
    <name type="scientific">Lactococcus garvieae</name>
    <dbReference type="NCBI Taxonomy" id="1363"/>
    <lineage>
        <taxon>Bacteria</taxon>
        <taxon>Bacillati</taxon>
        <taxon>Bacillota</taxon>
        <taxon>Bacilli</taxon>
        <taxon>Lactobacillales</taxon>
        <taxon>Streptococcaceae</taxon>
        <taxon>Lactococcus</taxon>
    </lineage>
</organism>
<dbReference type="Pfam" id="PF04002">
    <property type="entry name" value="RadC"/>
    <property type="match status" value="1"/>
</dbReference>
<dbReference type="Proteomes" id="UP000181969">
    <property type="component" value="Unassembled WGS sequence"/>
</dbReference>
<evidence type="ECO:0000259" key="8">
    <source>
        <dbReference type="PROSITE" id="PS50249"/>
    </source>
</evidence>
<proteinExistence type="inferred from homology"/>
<sequence>MYHIKEEQYPMRPRERLNIFGPEKLSEQELLAILLRTGSKKENVMELAARVLTTFSSLEEFRRASLTELKAIPGIGPIKALEIRAMIELGKRIHTTQRKRYGQVIGSRQFGLSLADEMSDFEQENLVAIYLDAQHRIIQKKTIFIGAVNHSIANPREILHHAVRNLAVGIIIAHNHPSGITQPSQQDKLFTQKIKQACDALGIQLLDHIITGQASYLSFREEGLLDE</sequence>
<protein>
    <submittedName>
        <fullName evidence="9">DNA repair protein RadC</fullName>
    </submittedName>
</protein>
<evidence type="ECO:0000313" key="10">
    <source>
        <dbReference type="Proteomes" id="UP000181969"/>
    </source>
</evidence>
<keyword evidence="5" id="KW-0862">Zinc</keyword>
<dbReference type="PANTHER" id="PTHR30471:SF3">
    <property type="entry name" value="UPF0758 PROTEIN YEES-RELATED"/>
    <property type="match status" value="1"/>
</dbReference>
<dbReference type="CDD" id="cd08071">
    <property type="entry name" value="MPN_DUF2466"/>
    <property type="match status" value="1"/>
</dbReference>
<dbReference type="Gene3D" id="3.40.140.10">
    <property type="entry name" value="Cytidine Deaminase, domain 2"/>
    <property type="match status" value="1"/>
</dbReference>
<dbReference type="InterPro" id="IPR020891">
    <property type="entry name" value="UPF0758_CS"/>
</dbReference>
<evidence type="ECO:0000256" key="7">
    <source>
        <dbReference type="RuleBase" id="RU003797"/>
    </source>
</evidence>
<comment type="similarity">
    <text evidence="1 7">Belongs to the UPF0758 family.</text>
</comment>
<dbReference type="OrthoDB" id="9804482at2"/>
<dbReference type="Pfam" id="PF20582">
    <property type="entry name" value="UPF0758_N"/>
    <property type="match status" value="1"/>
</dbReference>
<keyword evidence="6" id="KW-0482">Metalloprotease</keyword>
<evidence type="ECO:0000256" key="5">
    <source>
        <dbReference type="ARBA" id="ARBA00022833"/>
    </source>
</evidence>
<name>A0A1I4EUJ8_9LACT</name>
<dbReference type="GO" id="GO:0006508">
    <property type="term" value="P:proteolysis"/>
    <property type="evidence" value="ECO:0007669"/>
    <property type="project" value="UniProtKB-KW"/>
</dbReference>
<dbReference type="PROSITE" id="PS01302">
    <property type="entry name" value="UPF0758"/>
    <property type="match status" value="1"/>
</dbReference>
<accession>A0A1I4EUJ8</accession>
<dbReference type="InterPro" id="IPR046778">
    <property type="entry name" value="UPF0758_N"/>
</dbReference>
<dbReference type="PANTHER" id="PTHR30471">
    <property type="entry name" value="DNA REPAIR PROTEIN RADC"/>
    <property type="match status" value="1"/>
</dbReference>
<dbReference type="Gene3D" id="1.10.150.20">
    <property type="entry name" value="5' to 3' exonuclease, C-terminal subdomain"/>
    <property type="match status" value="1"/>
</dbReference>
<dbReference type="InterPro" id="IPR010994">
    <property type="entry name" value="RuvA_2-like"/>
</dbReference>
<dbReference type="EMBL" id="FOTJ01000001">
    <property type="protein sequence ID" value="SFL09354.1"/>
    <property type="molecule type" value="Genomic_DNA"/>
</dbReference>
<evidence type="ECO:0000256" key="3">
    <source>
        <dbReference type="ARBA" id="ARBA00022723"/>
    </source>
</evidence>
<dbReference type="PROSITE" id="PS50249">
    <property type="entry name" value="MPN"/>
    <property type="match status" value="1"/>
</dbReference>
<gene>
    <name evidence="9" type="ORF">SAMN05216438_101207</name>
</gene>
<evidence type="ECO:0000256" key="2">
    <source>
        <dbReference type="ARBA" id="ARBA00022670"/>
    </source>
</evidence>
<dbReference type="RefSeq" id="WP_074750002.1">
    <property type="nucleotide sequence ID" value="NZ_CAXVJC010000003.1"/>
</dbReference>
<evidence type="ECO:0000256" key="1">
    <source>
        <dbReference type="ARBA" id="ARBA00010243"/>
    </source>
</evidence>
<dbReference type="InterPro" id="IPR025657">
    <property type="entry name" value="RadC_JAB"/>
</dbReference>
<dbReference type="NCBIfam" id="TIGR00608">
    <property type="entry name" value="radc"/>
    <property type="match status" value="1"/>
</dbReference>
<dbReference type="SUPFAM" id="SSF47781">
    <property type="entry name" value="RuvA domain 2-like"/>
    <property type="match status" value="1"/>
</dbReference>
<keyword evidence="4" id="KW-0378">Hydrolase</keyword>